<name>A0A7S9KNY9_EPIFF</name>
<feature type="transmembrane region" description="Helical" evidence="5">
    <location>
        <begin position="38"/>
        <end position="60"/>
    </location>
</feature>
<evidence type="ECO:0000256" key="3">
    <source>
        <dbReference type="ARBA" id="ARBA00022989"/>
    </source>
</evidence>
<dbReference type="OrthoDB" id="4521223at2759"/>
<dbReference type="AlphaFoldDB" id="A0A7S9KNY9"/>
<proteinExistence type="predicted"/>
<reference evidence="6 7" key="1">
    <citation type="journal article" date="2018" name="PLoS Genet.">
        <title>Repeat elements organise 3D genome structure and mediate transcription in the filamentous fungus Epichloe festucae.</title>
        <authorList>
            <person name="Winter D.J."/>
            <person name="Ganley A.R.D."/>
            <person name="Young C.A."/>
            <person name="Liachko I."/>
            <person name="Schardl C.L."/>
            <person name="Dupont P.Y."/>
            <person name="Berry D."/>
            <person name="Ram A."/>
            <person name="Scott B."/>
            <person name="Cox M.P."/>
        </authorList>
    </citation>
    <scope>NUCLEOTIDE SEQUENCE [LARGE SCALE GENOMIC DNA]</scope>
    <source>
        <strain evidence="6 7">Fl1</strain>
    </source>
</reference>
<evidence type="ECO:0000256" key="1">
    <source>
        <dbReference type="ARBA" id="ARBA00004141"/>
    </source>
</evidence>
<evidence type="ECO:0000256" key="2">
    <source>
        <dbReference type="ARBA" id="ARBA00022692"/>
    </source>
</evidence>
<evidence type="ECO:0000313" key="6">
    <source>
        <dbReference type="EMBL" id="QPG96291.1"/>
    </source>
</evidence>
<dbReference type="PANTHER" id="PTHR31465:SF7">
    <property type="entry name" value="SPHINGOID LONG-CHAIN BASE TRANSPORTER RSB1"/>
    <property type="match status" value="1"/>
</dbReference>
<dbReference type="PANTHER" id="PTHR31465">
    <property type="entry name" value="PROTEIN RTA1-RELATED"/>
    <property type="match status" value="1"/>
</dbReference>
<dbReference type="EMBL" id="CP031386">
    <property type="protein sequence ID" value="QPG96291.1"/>
    <property type="molecule type" value="Genomic_DNA"/>
</dbReference>
<dbReference type="GO" id="GO:0000324">
    <property type="term" value="C:fungal-type vacuole"/>
    <property type="evidence" value="ECO:0007669"/>
    <property type="project" value="TreeGrafter"/>
</dbReference>
<keyword evidence="3 5" id="KW-1133">Transmembrane helix</keyword>
<keyword evidence="2 5" id="KW-0812">Transmembrane</keyword>
<dbReference type="InterPro" id="IPR007568">
    <property type="entry name" value="RTA1"/>
</dbReference>
<feature type="transmembrane region" description="Helical" evidence="5">
    <location>
        <begin position="67"/>
        <end position="86"/>
    </location>
</feature>
<evidence type="ECO:0000256" key="4">
    <source>
        <dbReference type="ARBA" id="ARBA00023136"/>
    </source>
</evidence>
<gene>
    <name evidence="6" type="ORF">C2857_003766</name>
</gene>
<feature type="transmembrane region" description="Helical" evidence="5">
    <location>
        <begin position="92"/>
        <end position="114"/>
    </location>
</feature>
<keyword evidence="7" id="KW-1185">Reference proteome</keyword>
<dbReference type="GO" id="GO:0005886">
    <property type="term" value="C:plasma membrane"/>
    <property type="evidence" value="ECO:0007669"/>
    <property type="project" value="TreeGrafter"/>
</dbReference>
<dbReference type="Pfam" id="PF04479">
    <property type="entry name" value="RTA1"/>
    <property type="match status" value="1"/>
</dbReference>
<feature type="transmembrane region" description="Helical" evidence="5">
    <location>
        <begin position="201"/>
        <end position="221"/>
    </location>
</feature>
<organism evidence="6 7">
    <name type="scientific">Epichloe festucae (strain Fl1)</name>
    <dbReference type="NCBI Taxonomy" id="877507"/>
    <lineage>
        <taxon>Eukaryota</taxon>
        <taxon>Fungi</taxon>
        <taxon>Dikarya</taxon>
        <taxon>Ascomycota</taxon>
        <taxon>Pezizomycotina</taxon>
        <taxon>Sordariomycetes</taxon>
        <taxon>Hypocreomycetidae</taxon>
        <taxon>Hypocreales</taxon>
        <taxon>Clavicipitaceae</taxon>
        <taxon>Epichloe</taxon>
    </lineage>
</organism>
<evidence type="ECO:0000313" key="7">
    <source>
        <dbReference type="Proteomes" id="UP000594364"/>
    </source>
</evidence>
<evidence type="ECO:0000256" key="5">
    <source>
        <dbReference type="SAM" id="Phobius"/>
    </source>
</evidence>
<protein>
    <submittedName>
        <fullName evidence="6">Uncharacterized protein</fullName>
    </submittedName>
</protein>
<accession>A0A7S9KNY9</accession>
<comment type="subcellular location">
    <subcellularLocation>
        <location evidence="1">Membrane</location>
        <topology evidence="1">Multi-pass membrane protein</topology>
    </subcellularLocation>
</comment>
<sequence>MSERNSTLDALQTFCLNNPSSPTCDDVPSTYYEYRPDLAPNAILLSLYGASLVAHAATWALTRRTGFFSAALVLGYVGRIMSWHNPWDQNGFMIQICCLTIGPAFMAPGCYMCLRRIVSAFGPENSRLPPAYYTSIGTNDDMPSVHSLRLRVCRRRKALGAAALSQDPVLVRMRGSLRFKLFLASLSLASFLILWRSCFRAMFIGFEGVLVLVAVLVLNFFHPVVCAGELLFGRENDYDNDNEASKCEKSLAEESRLRLPATRG</sequence>
<dbReference type="Proteomes" id="UP000594364">
    <property type="component" value="Chromosome 2"/>
</dbReference>
<feature type="transmembrane region" description="Helical" evidence="5">
    <location>
        <begin position="177"/>
        <end position="195"/>
    </location>
</feature>
<keyword evidence="4 5" id="KW-0472">Membrane</keyword>